<dbReference type="EMBL" id="CM042887">
    <property type="protein sequence ID" value="KAI4329596.1"/>
    <property type="molecule type" value="Genomic_DNA"/>
</dbReference>
<organism evidence="1 2">
    <name type="scientific">Melastoma candidum</name>
    <dbReference type="NCBI Taxonomy" id="119954"/>
    <lineage>
        <taxon>Eukaryota</taxon>
        <taxon>Viridiplantae</taxon>
        <taxon>Streptophyta</taxon>
        <taxon>Embryophyta</taxon>
        <taxon>Tracheophyta</taxon>
        <taxon>Spermatophyta</taxon>
        <taxon>Magnoliopsida</taxon>
        <taxon>eudicotyledons</taxon>
        <taxon>Gunneridae</taxon>
        <taxon>Pentapetalae</taxon>
        <taxon>rosids</taxon>
        <taxon>malvids</taxon>
        <taxon>Myrtales</taxon>
        <taxon>Melastomataceae</taxon>
        <taxon>Melastomatoideae</taxon>
        <taxon>Melastomateae</taxon>
        <taxon>Melastoma</taxon>
    </lineage>
</organism>
<reference evidence="2" key="1">
    <citation type="journal article" date="2023" name="Front. Plant Sci.">
        <title>Chromosomal-level genome assembly of Melastoma candidum provides insights into trichome evolution.</title>
        <authorList>
            <person name="Zhong Y."/>
            <person name="Wu W."/>
            <person name="Sun C."/>
            <person name="Zou P."/>
            <person name="Liu Y."/>
            <person name="Dai S."/>
            <person name="Zhou R."/>
        </authorList>
    </citation>
    <scope>NUCLEOTIDE SEQUENCE [LARGE SCALE GENOMIC DNA]</scope>
</reference>
<protein>
    <submittedName>
        <fullName evidence="1">Uncharacterized protein</fullName>
    </submittedName>
</protein>
<name>A0ACB9N3V3_9MYRT</name>
<comment type="caution">
    <text evidence="1">The sequence shown here is derived from an EMBL/GenBank/DDBJ whole genome shotgun (WGS) entry which is preliminary data.</text>
</comment>
<gene>
    <name evidence="1" type="ORF">MLD38_027966</name>
</gene>
<keyword evidence="2" id="KW-1185">Reference proteome</keyword>
<proteinExistence type="predicted"/>
<accession>A0ACB9N3V3</accession>
<sequence length="287" mass="31522">MTLKGGASQACAVCKFQRRKCKPDCPLAPYFPADQPRLFHNAHRLFGVRNILKILEALHPSQRPIAMRTIIDQANMRDWYPVHGCLGVIHSLRTQIQMLEDELHAVYSQLEIYCHGSQVPVSSSEGGHAGDVASQLELAMAPPNNGLCLFQNLPLQNQPQQQYGNDRGIGIGYDPSYMDGKDNGINTNATGCWIQSPYVDGGGCGNGIQLASTVVQQLQQEVVVLDYDELHPFFDTIDDRQSSYMDSKSPGESSSESSLKDTTQSIERVGENELKSAAACFSLMSIS</sequence>
<evidence type="ECO:0000313" key="2">
    <source>
        <dbReference type="Proteomes" id="UP001057402"/>
    </source>
</evidence>
<evidence type="ECO:0000313" key="1">
    <source>
        <dbReference type="EMBL" id="KAI4329596.1"/>
    </source>
</evidence>
<dbReference type="Proteomes" id="UP001057402">
    <property type="component" value="Chromosome 8"/>
</dbReference>